<evidence type="ECO:0000256" key="1">
    <source>
        <dbReference type="ARBA" id="ARBA00004999"/>
    </source>
</evidence>
<keyword evidence="4" id="KW-0413">Isomerase</keyword>
<evidence type="ECO:0000313" key="7">
    <source>
        <dbReference type="EMBL" id="ODG93055.1"/>
    </source>
</evidence>
<evidence type="ECO:0000256" key="4">
    <source>
        <dbReference type="ARBA" id="ARBA00023235"/>
    </source>
</evidence>
<gene>
    <name evidence="7" type="ORF">BED47_16195</name>
</gene>
<organism evidence="7 8">
    <name type="scientific">Gottfriedia luciferensis</name>
    <dbReference type="NCBI Taxonomy" id="178774"/>
    <lineage>
        <taxon>Bacteria</taxon>
        <taxon>Bacillati</taxon>
        <taxon>Bacillota</taxon>
        <taxon>Bacilli</taxon>
        <taxon>Bacillales</taxon>
        <taxon>Bacillaceae</taxon>
        <taxon>Gottfriedia</taxon>
    </lineage>
</organism>
<accession>A0ABX2ZWM1</accession>
<keyword evidence="3" id="KW-0677">Repeat</keyword>
<keyword evidence="8" id="KW-1185">Reference proteome</keyword>
<dbReference type="PANTHER" id="PTHR11764">
    <property type="entry name" value="TERPENE CYCLASE/MUTASE FAMILY MEMBER"/>
    <property type="match status" value="1"/>
</dbReference>
<evidence type="ECO:0000256" key="3">
    <source>
        <dbReference type="ARBA" id="ARBA00022737"/>
    </source>
</evidence>
<proteinExistence type="inferred from homology"/>
<dbReference type="Gene3D" id="1.50.10.20">
    <property type="match status" value="2"/>
</dbReference>
<dbReference type="PROSITE" id="PS01074">
    <property type="entry name" value="TERPENE_SYNTHASES"/>
    <property type="match status" value="1"/>
</dbReference>
<dbReference type="EMBL" id="MDKC01000003">
    <property type="protein sequence ID" value="ODG93055.1"/>
    <property type="molecule type" value="Genomic_DNA"/>
</dbReference>
<dbReference type="SUPFAM" id="SSF48239">
    <property type="entry name" value="Terpenoid cyclases/Protein prenyltransferases"/>
    <property type="match status" value="2"/>
</dbReference>
<name>A0ABX2ZWM1_9BACI</name>
<dbReference type="SFLD" id="SFLDG01016">
    <property type="entry name" value="Prenyltransferase_Like_2"/>
    <property type="match status" value="1"/>
</dbReference>
<dbReference type="InterPro" id="IPR002365">
    <property type="entry name" value="Terpene_synthase_CS"/>
</dbReference>
<dbReference type="NCBIfam" id="TIGR01787">
    <property type="entry name" value="squalene_cyclas"/>
    <property type="match status" value="1"/>
</dbReference>
<dbReference type="InterPro" id="IPR008930">
    <property type="entry name" value="Terpenoid_cyclase/PrenylTrfase"/>
</dbReference>
<comment type="similarity">
    <text evidence="2">Belongs to the terpene cyclase/mutase family.</text>
</comment>
<dbReference type="RefSeq" id="WP_069032691.1">
    <property type="nucleotide sequence ID" value="NZ_MDKC01000003.1"/>
</dbReference>
<dbReference type="Proteomes" id="UP000094580">
    <property type="component" value="Unassembled WGS sequence"/>
</dbReference>
<evidence type="ECO:0000259" key="5">
    <source>
        <dbReference type="Pfam" id="PF13243"/>
    </source>
</evidence>
<sequence length="613" mass="70019">MDLSEKVRAEIDSLIDKIKLDQSDDGSWRYCFESGPMTDAYMIIILRTIECHDEELIKKLVNRLLIKQDDSGAWKLFDDDSGNLSVTVEAYTALLFSGYIETTDKKMKKAETFIRQNGGLESVHVSTKFMLALHELYPWPRFFPVPLLLMNLPKFLPFSFFKFSSYVRFHFAPLLILGHKKFTIKNKWTPTIQHLFTNNKFKAMNKKRNFPYFKIPFKKTLSKMAIKKAEQYILQNIEGDGTLSSYASATFIGIYALLSLGYQATSPVIQNAILGIKSFLFELEDSLHIQNSPSTIWDTALTSYALQEAGVPITDKVIESASNYLVSLQHTVVEKDHRICLGGWGFTESNTQNPDVDDTQAVLRATTDFSLIDDGYRKSWNAGVKWLLDMQNKDGGWASFEKNSSKYLKLIFPIQNFVDTAVDPSTADLTGRTIEFLGSKLKLNKVHPRIDDGVNWLIHHQHEDGSWYGRWGISYIYGTWAAITGMKSVGIPSNHPSIQKANNWLLNIKNEDGGWGESCKSDIERKYIPLSYSTIVHTSWVVDTLISINDYPTSEIDDGISNILNWLNIHDKRLTYPTGGGLPGHFYINYHSYRYIWPLLTLSHYLKKYKTSD</sequence>
<evidence type="ECO:0000313" key="8">
    <source>
        <dbReference type="Proteomes" id="UP000094580"/>
    </source>
</evidence>
<evidence type="ECO:0000256" key="2">
    <source>
        <dbReference type="ARBA" id="ARBA00009755"/>
    </source>
</evidence>
<dbReference type="InterPro" id="IPR032697">
    <property type="entry name" value="SQ_cyclase_N"/>
</dbReference>
<dbReference type="PANTHER" id="PTHR11764:SF20">
    <property type="entry name" value="LANOSTEROL SYNTHASE"/>
    <property type="match status" value="1"/>
</dbReference>
<comment type="caution">
    <text evidence="7">The sequence shown here is derived from an EMBL/GenBank/DDBJ whole genome shotgun (WGS) entry which is preliminary data.</text>
</comment>
<comment type="pathway">
    <text evidence="1">Secondary metabolite biosynthesis; hopanoid biosynthesis.</text>
</comment>
<dbReference type="InterPro" id="IPR032696">
    <property type="entry name" value="SQ_cyclase_C"/>
</dbReference>
<protein>
    <submittedName>
        <fullName evidence="7">Squalene--hopene cyclase</fullName>
    </submittedName>
</protein>
<feature type="domain" description="Squalene cyclase N-terminal" evidence="6">
    <location>
        <begin position="20"/>
        <end position="283"/>
    </location>
</feature>
<evidence type="ECO:0000259" key="6">
    <source>
        <dbReference type="Pfam" id="PF13249"/>
    </source>
</evidence>
<dbReference type="Pfam" id="PF13249">
    <property type="entry name" value="SQHop_cyclase_N"/>
    <property type="match status" value="1"/>
</dbReference>
<dbReference type="InterPro" id="IPR018333">
    <property type="entry name" value="Squalene_cyclase"/>
</dbReference>
<reference evidence="7 8" key="1">
    <citation type="submission" date="2016-07" db="EMBL/GenBank/DDBJ databases">
        <authorList>
            <person name="Townsley L."/>
            <person name="Shank E.A."/>
        </authorList>
    </citation>
    <scope>NUCLEOTIDE SEQUENCE [LARGE SCALE GENOMIC DNA]</scope>
    <source>
        <strain evidence="7 8">CH01</strain>
    </source>
</reference>
<dbReference type="Pfam" id="PF13243">
    <property type="entry name" value="SQHop_cyclase_C"/>
    <property type="match status" value="1"/>
</dbReference>
<feature type="domain" description="Squalene cyclase C-terminal" evidence="5">
    <location>
        <begin position="294"/>
        <end position="606"/>
    </location>
</feature>